<reference evidence="2 3" key="1">
    <citation type="journal article" date="2019" name="Int. J. Syst. Evol. Microbiol.">
        <title>The Global Catalogue of Microorganisms (GCM) 10K type strain sequencing project: providing services to taxonomists for standard genome sequencing and annotation.</title>
        <authorList>
            <consortium name="The Broad Institute Genomics Platform"/>
            <consortium name="The Broad Institute Genome Sequencing Center for Infectious Disease"/>
            <person name="Wu L."/>
            <person name="Ma J."/>
        </authorList>
    </citation>
    <scope>NUCLEOTIDE SEQUENCE [LARGE SCALE GENOMIC DNA]</scope>
    <source>
        <strain evidence="2 3">JCM 6922</strain>
    </source>
</reference>
<feature type="region of interest" description="Disordered" evidence="1">
    <location>
        <begin position="78"/>
        <end position="177"/>
    </location>
</feature>
<gene>
    <name evidence="2" type="ORF">GCM10010421_05890</name>
</gene>
<keyword evidence="3" id="KW-1185">Reference proteome</keyword>
<feature type="compositionally biased region" description="Basic residues" evidence="1">
    <location>
        <begin position="114"/>
        <end position="126"/>
    </location>
</feature>
<evidence type="ECO:0008006" key="4">
    <source>
        <dbReference type="Google" id="ProtNLM"/>
    </source>
</evidence>
<dbReference type="Proteomes" id="UP001500460">
    <property type="component" value="Unassembled WGS sequence"/>
</dbReference>
<feature type="compositionally biased region" description="Pro residues" evidence="1">
    <location>
        <begin position="52"/>
        <end position="61"/>
    </location>
</feature>
<evidence type="ECO:0000313" key="3">
    <source>
        <dbReference type="Proteomes" id="UP001500460"/>
    </source>
</evidence>
<dbReference type="EMBL" id="BAAATK010000003">
    <property type="protein sequence ID" value="GAA2422681.1"/>
    <property type="molecule type" value="Genomic_DNA"/>
</dbReference>
<feature type="region of interest" description="Disordered" evidence="1">
    <location>
        <begin position="24"/>
        <end position="61"/>
    </location>
</feature>
<name>A0ABN3J5N3_9ACTN</name>
<evidence type="ECO:0000256" key="1">
    <source>
        <dbReference type="SAM" id="MobiDB-lite"/>
    </source>
</evidence>
<organism evidence="2 3">
    <name type="scientific">Streptomyces glaucus</name>
    <dbReference type="NCBI Taxonomy" id="284029"/>
    <lineage>
        <taxon>Bacteria</taxon>
        <taxon>Bacillati</taxon>
        <taxon>Actinomycetota</taxon>
        <taxon>Actinomycetes</taxon>
        <taxon>Kitasatosporales</taxon>
        <taxon>Streptomycetaceae</taxon>
        <taxon>Streptomyces</taxon>
    </lineage>
</organism>
<sequence>MESIRLSIMAAPFDPPARFAVPAAAASGPPARRIREGARARRRGGIRGVVPRPVPPPAPPRPLFLRLVAWSSGRTCGEVPGPGGRWATTRALCGSSGPRGEAGPVRSRPEVRCRGRSLPRRARRGPTPHPGLVPGAEGAGAVREPGPGFCGRSRTREIRAAPAPAQPRLRPPKRSAS</sequence>
<comment type="caution">
    <text evidence="2">The sequence shown here is derived from an EMBL/GenBank/DDBJ whole genome shotgun (WGS) entry which is preliminary data.</text>
</comment>
<proteinExistence type="predicted"/>
<accession>A0ABN3J5N3</accession>
<protein>
    <recommendedName>
        <fullName evidence="4">Secreted protein</fullName>
    </recommendedName>
</protein>
<evidence type="ECO:0000313" key="2">
    <source>
        <dbReference type="EMBL" id="GAA2422681.1"/>
    </source>
</evidence>